<dbReference type="Proteomes" id="UP001225072">
    <property type="component" value="Unassembled WGS sequence"/>
</dbReference>
<reference evidence="2 3" key="1">
    <citation type="submission" date="2023-07" db="EMBL/GenBank/DDBJ databases">
        <title>Functional and genomic diversity of the sorghum phyllosphere microbiome.</title>
        <authorList>
            <person name="Shade A."/>
        </authorList>
    </citation>
    <scope>NUCLEOTIDE SEQUENCE [LARGE SCALE GENOMIC DNA]</scope>
    <source>
        <strain evidence="2 3">SORGH_AS_1064</strain>
    </source>
</reference>
<evidence type="ECO:0000313" key="2">
    <source>
        <dbReference type="EMBL" id="MDQ1095373.1"/>
    </source>
</evidence>
<organism evidence="2 3">
    <name type="scientific">Chryseobacterium camelliae</name>
    <dbReference type="NCBI Taxonomy" id="1265445"/>
    <lineage>
        <taxon>Bacteria</taxon>
        <taxon>Pseudomonadati</taxon>
        <taxon>Bacteroidota</taxon>
        <taxon>Flavobacteriia</taxon>
        <taxon>Flavobacteriales</taxon>
        <taxon>Weeksellaceae</taxon>
        <taxon>Chryseobacterium group</taxon>
        <taxon>Chryseobacterium</taxon>
    </lineage>
</organism>
<gene>
    <name evidence="2" type="ORF">QE404_000520</name>
</gene>
<accession>A0ABU0TGV1</accession>
<name>A0ABU0TGV1_9FLAO</name>
<dbReference type="Gene3D" id="3.10.450.50">
    <property type="match status" value="1"/>
</dbReference>
<feature type="domain" description="SnoaL-like" evidence="1">
    <location>
        <begin position="7"/>
        <end position="103"/>
    </location>
</feature>
<evidence type="ECO:0000313" key="3">
    <source>
        <dbReference type="Proteomes" id="UP001225072"/>
    </source>
</evidence>
<dbReference type="InterPro" id="IPR037401">
    <property type="entry name" value="SnoaL-like"/>
</dbReference>
<dbReference type="InterPro" id="IPR032710">
    <property type="entry name" value="NTF2-like_dom_sf"/>
</dbReference>
<dbReference type="SUPFAM" id="SSF54427">
    <property type="entry name" value="NTF2-like"/>
    <property type="match status" value="1"/>
</dbReference>
<dbReference type="Pfam" id="PF12680">
    <property type="entry name" value="SnoaL_2"/>
    <property type="match status" value="1"/>
</dbReference>
<proteinExistence type="predicted"/>
<comment type="caution">
    <text evidence="2">The sequence shown here is derived from an EMBL/GenBank/DDBJ whole genome shotgun (WGS) entry which is preliminary data.</text>
</comment>
<keyword evidence="3" id="KW-1185">Reference proteome</keyword>
<sequence length="111" mass="12594">MDINIFIQEFIAASNAYDTKGYLEKWHKNAVLDDPSVGKVFKGHAGIRNYFESYFIGYKTQTQLVRLNIISDNEAHIEVEFTGDFPEGKIGGIFDLTFKEEKIANAKADLL</sequence>
<protein>
    <recommendedName>
        <fullName evidence="1">SnoaL-like domain-containing protein</fullName>
    </recommendedName>
</protein>
<dbReference type="EMBL" id="JAUTAL010000001">
    <property type="protein sequence ID" value="MDQ1095373.1"/>
    <property type="molecule type" value="Genomic_DNA"/>
</dbReference>
<dbReference type="RefSeq" id="WP_307446067.1">
    <property type="nucleotide sequence ID" value="NZ_JAUTAL010000001.1"/>
</dbReference>
<evidence type="ECO:0000259" key="1">
    <source>
        <dbReference type="Pfam" id="PF12680"/>
    </source>
</evidence>